<proteinExistence type="predicted"/>
<evidence type="ECO:0000313" key="5">
    <source>
        <dbReference type="Proteomes" id="UP000223370"/>
    </source>
</evidence>
<sequence>MATQQARTSDLKLFNAFIDLLNDGKQLDTISTRHLIAQAGISKSTFYRHYADKFAFYNWVADYLLSQLQETVQEAQTPLIFYRRYFEKCQAYRQAYKSFIVDQHWLGFEQRLLEEGMTNYTAILGKINQPDIPVTNIASYIVAAHVGMALNWLRTDGTSTPDELANQLTRLTTGALAAFNINFANLFQLK</sequence>
<evidence type="ECO:0000256" key="2">
    <source>
        <dbReference type="PROSITE-ProRule" id="PRU00335"/>
    </source>
</evidence>
<feature type="DNA-binding region" description="H-T-H motif" evidence="2">
    <location>
        <begin position="31"/>
        <end position="50"/>
    </location>
</feature>
<dbReference type="InterPro" id="IPR009057">
    <property type="entry name" value="Homeodomain-like_sf"/>
</dbReference>
<dbReference type="OrthoDB" id="9810250at2"/>
<dbReference type="RefSeq" id="WP_098823929.1">
    <property type="nucleotide sequence ID" value="NZ_BCMJ01000002.1"/>
</dbReference>
<gene>
    <name evidence="4" type="primary">tetR_8</name>
    <name evidence="4" type="ORF">IWT5_00698</name>
</gene>
<name>A0A1Z5H5V0_9LACO</name>
<comment type="caution">
    <text evidence="4">The sequence shown here is derived from an EMBL/GenBank/DDBJ whole genome shotgun (WGS) entry which is preliminary data.</text>
</comment>
<evidence type="ECO:0000256" key="1">
    <source>
        <dbReference type="ARBA" id="ARBA00023125"/>
    </source>
</evidence>
<keyword evidence="1 2" id="KW-0238">DNA-binding</keyword>
<dbReference type="PANTHER" id="PTHR43479">
    <property type="entry name" value="ACREF/ENVCD OPERON REPRESSOR-RELATED"/>
    <property type="match status" value="1"/>
</dbReference>
<dbReference type="InterPro" id="IPR050624">
    <property type="entry name" value="HTH-type_Tx_Regulator"/>
</dbReference>
<evidence type="ECO:0000313" key="4">
    <source>
        <dbReference type="EMBL" id="GAT18424.1"/>
    </source>
</evidence>
<organism evidence="4 5">
    <name type="scientific">Secundilactobacillus silagincola</name>
    <dbReference type="NCBI Taxonomy" id="1714681"/>
    <lineage>
        <taxon>Bacteria</taxon>
        <taxon>Bacillati</taxon>
        <taxon>Bacillota</taxon>
        <taxon>Bacilli</taxon>
        <taxon>Lactobacillales</taxon>
        <taxon>Lactobacillaceae</taxon>
        <taxon>Secundilactobacillus</taxon>
    </lineage>
</organism>
<keyword evidence="5" id="KW-1185">Reference proteome</keyword>
<evidence type="ECO:0000259" key="3">
    <source>
        <dbReference type="PROSITE" id="PS50977"/>
    </source>
</evidence>
<dbReference type="InterPro" id="IPR001647">
    <property type="entry name" value="HTH_TetR"/>
</dbReference>
<feature type="domain" description="HTH tetR-type" evidence="3">
    <location>
        <begin position="7"/>
        <end position="68"/>
    </location>
</feature>
<dbReference type="EMBL" id="BCMJ01000002">
    <property type="protein sequence ID" value="GAT18424.1"/>
    <property type="molecule type" value="Genomic_DNA"/>
</dbReference>
<accession>A0A1Z5H5V0</accession>
<protein>
    <submittedName>
        <fullName evidence="4">TetR family transcriptional regulator</fullName>
    </submittedName>
</protein>
<dbReference type="Pfam" id="PF14278">
    <property type="entry name" value="TetR_C_8"/>
    <property type="match status" value="1"/>
</dbReference>
<dbReference type="Proteomes" id="UP000223370">
    <property type="component" value="Unassembled WGS sequence"/>
</dbReference>
<dbReference type="SUPFAM" id="SSF46689">
    <property type="entry name" value="Homeodomain-like"/>
    <property type="match status" value="1"/>
</dbReference>
<dbReference type="AlphaFoldDB" id="A0A1Z5H5V0"/>
<dbReference type="Gene3D" id="1.10.357.10">
    <property type="entry name" value="Tetracycline Repressor, domain 2"/>
    <property type="match status" value="1"/>
</dbReference>
<dbReference type="PROSITE" id="PS50977">
    <property type="entry name" value="HTH_TETR_2"/>
    <property type="match status" value="1"/>
</dbReference>
<dbReference type="InterPro" id="IPR039532">
    <property type="entry name" value="TetR_C_Firmicutes"/>
</dbReference>
<dbReference type="PANTHER" id="PTHR43479:SF11">
    <property type="entry name" value="ACREF_ENVCD OPERON REPRESSOR-RELATED"/>
    <property type="match status" value="1"/>
</dbReference>
<reference evidence="4 5" key="1">
    <citation type="submission" date="2015-11" db="EMBL/GenBank/DDBJ databases">
        <title>Draft genome sequences of new species of the genus Lactobacillus isolated from orchardgrass silage.</title>
        <authorList>
            <person name="Tohno M."/>
            <person name="Tanizawa Y."/>
            <person name="Arita M."/>
        </authorList>
    </citation>
    <scope>NUCLEOTIDE SEQUENCE [LARGE SCALE GENOMIC DNA]</scope>
    <source>
        <strain evidence="4 5">IWT5</strain>
    </source>
</reference>
<dbReference type="GO" id="GO:0003677">
    <property type="term" value="F:DNA binding"/>
    <property type="evidence" value="ECO:0007669"/>
    <property type="project" value="UniProtKB-UniRule"/>
</dbReference>